<evidence type="ECO:0000256" key="1">
    <source>
        <dbReference type="ARBA" id="ARBA00007430"/>
    </source>
</evidence>
<dbReference type="InterPro" id="IPR003869">
    <property type="entry name" value="Polysac_CapD-like"/>
</dbReference>
<dbReference type="OrthoDB" id="9803111at2"/>
<dbReference type="EMBL" id="WTYR01000001">
    <property type="protein sequence ID" value="MXP10923.1"/>
    <property type="molecule type" value="Genomic_DNA"/>
</dbReference>
<dbReference type="PANTHER" id="PTHR43318:SF1">
    <property type="entry name" value="POLYSACCHARIDE BIOSYNTHESIS PROTEIN EPSC-RELATED"/>
    <property type="match status" value="1"/>
</dbReference>
<dbReference type="RefSeq" id="WP_160617480.1">
    <property type="nucleotide sequence ID" value="NZ_WTYR01000001.1"/>
</dbReference>
<evidence type="ECO:0000256" key="2">
    <source>
        <dbReference type="SAM" id="MobiDB-lite"/>
    </source>
</evidence>
<keyword evidence="3" id="KW-0472">Membrane</keyword>
<dbReference type="CDD" id="cd05237">
    <property type="entry name" value="UDP_invert_4-6DH_SDR_e"/>
    <property type="match status" value="1"/>
</dbReference>
<evidence type="ECO:0000313" key="5">
    <source>
        <dbReference type="EMBL" id="MXP10923.1"/>
    </source>
</evidence>
<evidence type="ECO:0000256" key="3">
    <source>
        <dbReference type="SAM" id="Phobius"/>
    </source>
</evidence>
<proteinExistence type="inferred from homology"/>
<dbReference type="SUPFAM" id="SSF51735">
    <property type="entry name" value="NAD(P)-binding Rossmann-fold domains"/>
    <property type="match status" value="2"/>
</dbReference>
<accession>A0A6I4U7N9</accession>
<dbReference type="Pfam" id="PF13727">
    <property type="entry name" value="CoA_binding_3"/>
    <property type="match status" value="1"/>
</dbReference>
<dbReference type="PANTHER" id="PTHR43318">
    <property type="entry name" value="UDP-N-ACETYLGLUCOSAMINE 4,6-DEHYDRATASE"/>
    <property type="match status" value="1"/>
</dbReference>
<reference evidence="5 6" key="1">
    <citation type="submission" date="2019-12" db="EMBL/GenBank/DDBJ databases">
        <title>Genomic-based taxomic classification of the family Erythrobacteraceae.</title>
        <authorList>
            <person name="Xu L."/>
        </authorList>
    </citation>
    <scope>NUCLEOTIDE SEQUENCE [LARGE SCALE GENOMIC DNA]</scope>
    <source>
        <strain evidence="5 6">LMG 29519</strain>
    </source>
</reference>
<dbReference type="Proteomes" id="UP000429229">
    <property type="component" value="Unassembled WGS sequence"/>
</dbReference>
<dbReference type="Gene3D" id="3.40.50.720">
    <property type="entry name" value="NAD(P)-binding Rossmann-like Domain"/>
    <property type="match status" value="2"/>
</dbReference>
<protein>
    <submittedName>
        <fullName evidence="5">NAD-dependent epimerase/dehydratase family protein</fullName>
    </submittedName>
</protein>
<feature type="transmembrane region" description="Helical" evidence="3">
    <location>
        <begin position="65"/>
        <end position="85"/>
    </location>
</feature>
<feature type="transmembrane region" description="Helical" evidence="3">
    <location>
        <begin position="29"/>
        <end position="53"/>
    </location>
</feature>
<dbReference type="Pfam" id="PF02719">
    <property type="entry name" value="Polysacc_synt_2"/>
    <property type="match status" value="1"/>
</dbReference>
<organism evidence="5 6">
    <name type="scientific">Alteriqipengyuania halimionae</name>
    <dbReference type="NCBI Taxonomy" id="1926630"/>
    <lineage>
        <taxon>Bacteria</taxon>
        <taxon>Pseudomonadati</taxon>
        <taxon>Pseudomonadota</taxon>
        <taxon>Alphaproteobacteria</taxon>
        <taxon>Sphingomonadales</taxon>
        <taxon>Erythrobacteraceae</taxon>
        <taxon>Alteriqipengyuania</taxon>
    </lineage>
</organism>
<feature type="domain" description="Polysaccharide biosynthesis protein CapD-like" evidence="4">
    <location>
        <begin position="300"/>
        <end position="593"/>
    </location>
</feature>
<keyword evidence="6" id="KW-1185">Reference proteome</keyword>
<feature type="transmembrane region" description="Helical" evidence="3">
    <location>
        <begin position="97"/>
        <end position="120"/>
    </location>
</feature>
<comment type="similarity">
    <text evidence="1">Belongs to the polysaccharide synthase family.</text>
</comment>
<keyword evidence="3" id="KW-1133">Transmembrane helix</keyword>
<keyword evidence="3" id="KW-0812">Transmembrane</keyword>
<feature type="region of interest" description="Disordered" evidence="2">
    <location>
        <begin position="655"/>
        <end position="684"/>
    </location>
</feature>
<dbReference type="InterPro" id="IPR051203">
    <property type="entry name" value="Polysaccharide_Synthase-Rel"/>
</dbReference>
<dbReference type="AlphaFoldDB" id="A0A6I4U7N9"/>
<name>A0A6I4U7N9_9SPHN</name>
<evidence type="ECO:0000313" key="6">
    <source>
        <dbReference type="Proteomes" id="UP000429229"/>
    </source>
</evidence>
<comment type="caution">
    <text evidence="5">The sequence shown here is derived from an EMBL/GenBank/DDBJ whole genome shotgun (WGS) entry which is preliminary data.</text>
</comment>
<sequence>MLGSDLEDLQGKRRFVDLLLTLPRPAKRAIALALDAMLCGITVYLAFFLRLGVLVNPFVGPPHPTMGAIAIALPIFVTMGLYRAIFRHAGFDALATVGRAVALYAIPYIAIYTVIGVYGVPRTIGLIQPILLFLFVAASRLLARAYLGETYRALWTSEELPRVVIYGAGRAGRQLASAIRASGEMRLVGFIDDDPDLWRSTINGTTVFSPAELGGLVKRKKVTDVLLALPSASRQRRGEIVAQLKPLQLHVRTLPGVMDLARGSISVGDLRDLEIEDLLGRSAVPPDPALIRRNVTGKTVLVSGAGGSIGSELCRQIAAVHPARLILVENAEFNLFSIHRELTGRMPEYDIDPASVIPILGSVMDERRMDEVIAEFAPDTVFHAAAYKHVPLVEHNATQGIANNVFGTLTLARAAQRHGVADFTLISTDKAVRPTNIMGTTKRLAEMVLQALAHEGGKTRFSMVRFGNVLGSSGSVVPVFRDQIAKGGPVTITDAKITRYFMTIPEAAQLVLQAGAMAGGGEVFLLDMGDPVRIVDLARNMIELSGLTMRDEDNPDGDIAIETIGLRPGEKMYEELLIGEEPLETEHSRIMRSREDFVPWQELERGLERLRRSLEDGDAAKARDLIIALVPEFQPQSPLVDWVACEKAIRKARAAGPLPSEASKAKSVANVTPIAAAKRPATKS</sequence>
<evidence type="ECO:0000259" key="4">
    <source>
        <dbReference type="Pfam" id="PF02719"/>
    </source>
</evidence>
<dbReference type="InterPro" id="IPR036291">
    <property type="entry name" value="NAD(P)-bd_dom_sf"/>
</dbReference>
<gene>
    <name evidence="5" type="ORF">GRI68_12105</name>
</gene>